<dbReference type="Gene3D" id="2.60.40.10">
    <property type="entry name" value="Immunoglobulins"/>
    <property type="match status" value="4"/>
</dbReference>
<feature type="domain" description="Fibronectin type-III" evidence="2">
    <location>
        <begin position="250"/>
        <end position="321"/>
    </location>
</feature>
<dbReference type="InterPro" id="IPR003961">
    <property type="entry name" value="FN3_dom"/>
</dbReference>
<dbReference type="AlphaFoldDB" id="A0A382RH56"/>
<dbReference type="SMART" id="SM00060">
    <property type="entry name" value="FN3"/>
    <property type="match status" value="2"/>
</dbReference>
<dbReference type="EMBL" id="UINC01121685">
    <property type="protein sequence ID" value="SVC97023.1"/>
    <property type="molecule type" value="Genomic_DNA"/>
</dbReference>
<dbReference type="InterPro" id="IPR036116">
    <property type="entry name" value="FN3_sf"/>
</dbReference>
<dbReference type="Pfam" id="PF00041">
    <property type="entry name" value="fn3"/>
    <property type="match status" value="2"/>
</dbReference>
<reference evidence="3" key="1">
    <citation type="submission" date="2018-05" db="EMBL/GenBank/DDBJ databases">
        <authorList>
            <person name="Lanie J.A."/>
            <person name="Ng W.-L."/>
            <person name="Kazmierczak K.M."/>
            <person name="Andrzejewski T.M."/>
            <person name="Davidsen T.M."/>
            <person name="Wayne K.J."/>
            <person name="Tettelin H."/>
            <person name="Glass J.I."/>
            <person name="Rusch D."/>
            <person name="Podicherti R."/>
            <person name="Tsui H.-C.T."/>
            <person name="Winkler M.E."/>
        </authorList>
    </citation>
    <scope>NUCLEOTIDE SEQUENCE</scope>
</reference>
<keyword evidence="1" id="KW-0677">Repeat</keyword>
<feature type="domain" description="Fibronectin type-III" evidence="2">
    <location>
        <begin position="53"/>
        <end position="144"/>
    </location>
</feature>
<name>A0A382RH56_9ZZZZ</name>
<dbReference type="SUPFAM" id="SSF49265">
    <property type="entry name" value="Fibronectin type III"/>
    <property type="match status" value="2"/>
</dbReference>
<dbReference type="PANTHER" id="PTHR13817:SF73">
    <property type="entry name" value="FIBRONECTIN TYPE-III DOMAIN-CONTAINING PROTEIN"/>
    <property type="match status" value="1"/>
</dbReference>
<evidence type="ECO:0000256" key="1">
    <source>
        <dbReference type="ARBA" id="ARBA00022737"/>
    </source>
</evidence>
<dbReference type="PANTHER" id="PTHR13817">
    <property type="entry name" value="TITIN"/>
    <property type="match status" value="1"/>
</dbReference>
<sequence length="321" mass="33964">NWSDLVADTGNQLIAYTDINLTTNQTYYYRVSAINLVGTGSSSVVDSDLAGDVPNQITVITATAQAGSEIVIAWTAPTDNAYAITVYTIERSTDNTNWITDGTSATASFTSQSLTNGTTYYYKVTATNALGNSLVSATVNDKAGDSPSQVTGFTGVALDDTRIKLDWTTPADNSYSLSGYKIEQSLDNTNWSTIVANTNSSAVTYTVTGLTTVTDYYYRVSAINALGEGATATVVSVTTMGIPDAITTLAGTAAVNSNNTQRSDITLTWTAPTANGTPITAYNVQVSIDGTTWLNLPNVTTTSAIHSNTINDTDFSYRVYS</sequence>
<protein>
    <recommendedName>
        <fullName evidence="2">Fibronectin type-III domain-containing protein</fullName>
    </recommendedName>
</protein>
<feature type="non-terminal residue" evidence="3">
    <location>
        <position position="321"/>
    </location>
</feature>
<dbReference type="InterPro" id="IPR013783">
    <property type="entry name" value="Ig-like_fold"/>
</dbReference>
<accession>A0A382RH56</accession>
<dbReference type="PRINTS" id="PR00014">
    <property type="entry name" value="FNTYPEIII"/>
</dbReference>
<proteinExistence type="predicted"/>
<feature type="domain" description="Fibronectin type-III" evidence="2">
    <location>
        <begin position="146"/>
        <end position="242"/>
    </location>
</feature>
<dbReference type="InterPro" id="IPR050964">
    <property type="entry name" value="Striated_Muscle_Regulatory"/>
</dbReference>
<dbReference type="PROSITE" id="PS50853">
    <property type="entry name" value="FN3"/>
    <property type="match status" value="3"/>
</dbReference>
<evidence type="ECO:0000259" key="2">
    <source>
        <dbReference type="PROSITE" id="PS50853"/>
    </source>
</evidence>
<gene>
    <name evidence="3" type="ORF">METZ01_LOCUS349877</name>
</gene>
<organism evidence="3">
    <name type="scientific">marine metagenome</name>
    <dbReference type="NCBI Taxonomy" id="408172"/>
    <lineage>
        <taxon>unclassified sequences</taxon>
        <taxon>metagenomes</taxon>
        <taxon>ecological metagenomes</taxon>
    </lineage>
</organism>
<evidence type="ECO:0000313" key="3">
    <source>
        <dbReference type="EMBL" id="SVC97023.1"/>
    </source>
</evidence>
<feature type="non-terminal residue" evidence="3">
    <location>
        <position position="1"/>
    </location>
</feature>
<dbReference type="CDD" id="cd00063">
    <property type="entry name" value="FN3"/>
    <property type="match status" value="3"/>
</dbReference>